<feature type="non-terminal residue" evidence="2">
    <location>
        <position position="1"/>
    </location>
</feature>
<gene>
    <name evidence="2" type="ORF">BSK47_32370</name>
</gene>
<dbReference type="Proteomes" id="UP000187323">
    <property type="component" value="Unassembled WGS sequence"/>
</dbReference>
<dbReference type="EMBL" id="MPTO01000086">
    <property type="protein sequence ID" value="OME07549.1"/>
    <property type="molecule type" value="Genomic_DNA"/>
</dbReference>
<name>A0AB36J5I1_9BACL</name>
<dbReference type="AlphaFoldDB" id="A0AB36J5I1"/>
<feature type="region of interest" description="Disordered" evidence="1">
    <location>
        <begin position="101"/>
        <end position="123"/>
    </location>
</feature>
<evidence type="ECO:0000256" key="1">
    <source>
        <dbReference type="SAM" id="MobiDB-lite"/>
    </source>
</evidence>
<accession>A0AB36J5I1</accession>
<protein>
    <submittedName>
        <fullName evidence="2">Uncharacterized protein</fullName>
    </submittedName>
</protein>
<organism evidence="2 3">
    <name type="scientific">Paenibacillus odorifer</name>
    <dbReference type="NCBI Taxonomy" id="189426"/>
    <lineage>
        <taxon>Bacteria</taxon>
        <taxon>Bacillati</taxon>
        <taxon>Bacillota</taxon>
        <taxon>Bacilli</taxon>
        <taxon>Bacillales</taxon>
        <taxon>Paenibacillaceae</taxon>
        <taxon>Paenibacillus</taxon>
    </lineage>
</organism>
<evidence type="ECO:0000313" key="3">
    <source>
        <dbReference type="Proteomes" id="UP000187323"/>
    </source>
</evidence>
<proteinExistence type="predicted"/>
<evidence type="ECO:0000313" key="2">
    <source>
        <dbReference type="EMBL" id="OME07549.1"/>
    </source>
</evidence>
<comment type="caution">
    <text evidence="2">The sequence shown here is derived from an EMBL/GenBank/DDBJ whole genome shotgun (WGS) entry which is preliminary data.</text>
</comment>
<feature type="non-terminal residue" evidence="2">
    <location>
        <position position="123"/>
    </location>
</feature>
<sequence>AFNPDEAWSADHWLNSLGMVTLLYGPVEKSLLPTGGGGLKPPKGLDSVKGIEVQKPLPAFSTNEGFQFKINNLDIDTPALPQTPMQINFKNEMDRILREKMEGKSDSNHSIKDVEVKAVEGTG</sequence>
<reference evidence="2 3" key="1">
    <citation type="submission" date="2016-10" db="EMBL/GenBank/DDBJ databases">
        <title>Paenibacillus species isolates.</title>
        <authorList>
            <person name="Beno S.M."/>
        </authorList>
    </citation>
    <scope>NUCLEOTIDE SEQUENCE [LARGE SCALE GENOMIC DNA]</scope>
    <source>
        <strain evidence="2 3">FSL H7-0918</strain>
    </source>
</reference>